<name>A0A840CL97_9BACT</name>
<sequence length="325" mass="35656">MKYYKVLLLFITISAICDANATIRKVKPGDNLYSIIRKSTAADTIMIDGGEYVIDKTIVLTNDLVIIGMPGSKPVINWGVVAIGSKTKNVVFDNLKIVLDRKYFLQIDGEKDIDIDNIIFRNCIVDLNAVGSTLLANNATGTKNRLGNYTIENSIVYNVTVPSHAILNFSVENQPQLEHISLTNSTFSNFSRGLMISKQLAGKLSIDVSNCTFYNMNTSNNNSGIFRCSQGEVDINIAKSIFNFAGNSTKFIVTSTESRAGVTDSYRTSELATIINSRGLKSVGITAVDLFEAPNDNPTATGCSFTIKDKSLSEIRIGDPRWFKK</sequence>
<protein>
    <recommendedName>
        <fullName evidence="2">DUF5123 domain-containing protein</fullName>
    </recommendedName>
</protein>
<feature type="signal peptide" evidence="1">
    <location>
        <begin position="1"/>
        <end position="21"/>
    </location>
</feature>
<comment type="caution">
    <text evidence="3">The sequence shown here is derived from an EMBL/GenBank/DDBJ whole genome shotgun (WGS) entry which is preliminary data.</text>
</comment>
<evidence type="ECO:0000256" key="1">
    <source>
        <dbReference type="SAM" id="SignalP"/>
    </source>
</evidence>
<accession>A0A840CL97</accession>
<keyword evidence="1" id="KW-0732">Signal</keyword>
<gene>
    <name evidence="3" type="ORF">GGR21_002750</name>
</gene>
<feature type="domain" description="DUF5123" evidence="2">
    <location>
        <begin position="206"/>
        <end position="322"/>
    </location>
</feature>
<dbReference type="InterPro" id="IPR011050">
    <property type="entry name" value="Pectin_lyase_fold/virulence"/>
</dbReference>
<dbReference type="Pfam" id="PF17161">
    <property type="entry name" value="DUF5123"/>
    <property type="match status" value="1"/>
</dbReference>
<reference evidence="3 4" key="1">
    <citation type="submission" date="2020-08" db="EMBL/GenBank/DDBJ databases">
        <title>Genomic Encyclopedia of Type Strains, Phase IV (KMG-IV): sequencing the most valuable type-strain genomes for metagenomic binning, comparative biology and taxonomic classification.</title>
        <authorList>
            <person name="Goeker M."/>
        </authorList>
    </citation>
    <scope>NUCLEOTIDE SEQUENCE [LARGE SCALE GENOMIC DNA]</scope>
    <source>
        <strain evidence="3 4">DSM 104969</strain>
    </source>
</reference>
<keyword evidence="4" id="KW-1185">Reference proteome</keyword>
<evidence type="ECO:0000313" key="4">
    <source>
        <dbReference type="Proteomes" id="UP000555103"/>
    </source>
</evidence>
<dbReference type="Proteomes" id="UP000555103">
    <property type="component" value="Unassembled WGS sequence"/>
</dbReference>
<dbReference type="SUPFAM" id="SSF51126">
    <property type="entry name" value="Pectin lyase-like"/>
    <property type="match status" value="1"/>
</dbReference>
<dbReference type="EMBL" id="JACIEP010000009">
    <property type="protein sequence ID" value="MBB4036837.1"/>
    <property type="molecule type" value="Genomic_DNA"/>
</dbReference>
<organism evidence="3 4">
    <name type="scientific">Dysgonomonas hofstadii</name>
    <dbReference type="NCBI Taxonomy" id="637886"/>
    <lineage>
        <taxon>Bacteria</taxon>
        <taxon>Pseudomonadati</taxon>
        <taxon>Bacteroidota</taxon>
        <taxon>Bacteroidia</taxon>
        <taxon>Bacteroidales</taxon>
        <taxon>Dysgonomonadaceae</taxon>
        <taxon>Dysgonomonas</taxon>
    </lineage>
</organism>
<dbReference type="InterPro" id="IPR012334">
    <property type="entry name" value="Pectin_lyas_fold"/>
</dbReference>
<proteinExistence type="predicted"/>
<evidence type="ECO:0000313" key="3">
    <source>
        <dbReference type="EMBL" id="MBB4036837.1"/>
    </source>
</evidence>
<dbReference type="RefSeq" id="WP_183307728.1">
    <property type="nucleotide sequence ID" value="NZ_JACIEP010000009.1"/>
</dbReference>
<evidence type="ECO:0000259" key="2">
    <source>
        <dbReference type="Pfam" id="PF17161"/>
    </source>
</evidence>
<dbReference type="InterPro" id="IPR033427">
    <property type="entry name" value="DUF5123"/>
</dbReference>
<dbReference type="Gene3D" id="2.160.20.10">
    <property type="entry name" value="Single-stranded right-handed beta-helix, Pectin lyase-like"/>
    <property type="match status" value="1"/>
</dbReference>
<dbReference type="AlphaFoldDB" id="A0A840CL97"/>
<feature type="chain" id="PRO_5032344428" description="DUF5123 domain-containing protein" evidence="1">
    <location>
        <begin position="22"/>
        <end position="325"/>
    </location>
</feature>